<dbReference type="Proteomes" id="UP000324222">
    <property type="component" value="Unassembled WGS sequence"/>
</dbReference>
<keyword evidence="2" id="KW-1185">Reference proteome</keyword>
<organism evidence="1 2">
    <name type="scientific">Portunus trituberculatus</name>
    <name type="common">Swimming crab</name>
    <name type="synonym">Neptunus trituberculatus</name>
    <dbReference type="NCBI Taxonomy" id="210409"/>
    <lineage>
        <taxon>Eukaryota</taxon>
        <taxon>Metazoa</taxon>
        <taxon>Ecdysozoa</taxon>
        <taxon>Arthropoda</taxon>
        <taxon>Crustacea</taxon>
        <taxon>Multicrustacea</taxon>
        <taxon>Malacostraca</taxon>
        <taxon>Eumalacostraca</taxon>
        <taxon>Eucarida</taxon>
        <taxon>Decapoda</taxon>
        <taxon>Pleocyemata</taxon>
        <taxon>Brachyura</taxon>
        <taxon>Eubrachyura</taxon>
        <taxon>Portunoidea</taxon>
        <taxon>Portunidae</taxon>
        <taxon>Portuninae</taxon>
        <taxon>Portunus</taxon>
    </lineage>
</organism>
<accession>A0A5B7F4E5</accession>
<evidence type="ECO:0000313" key="1">
    <source>
        <dbReference type="EMBL" id="MPC39444.1"/>
    </source>
</evidence>
<dbReference type="EMBL" id="VSRR010004364">
    <property type="protein sequence ID" value="MPC39444.1"/>
    <property type="molecule type" value="Genomic_DNA"/>
</dbReference>
<comment type="caution">
    <text evidence="1">The sequence shown here is derived from an EMBL/GenBank/DDBJ whole genome shotgun (WGS) entry which is preliminary data.</text>
</comment>
<dbReference type="AlphaFoldDB" id="A0A5B7F4E5"/>
<proteinExistence type="predicted"/>
<evidence type="ECO:0000313" key="2">
    <source>
        <dbReference type="Proteomes" id="UP000324222"/>
    </source>
</evidence>
<protein>
    <submittedName>
        <fullName evidence="1">Uncharacterized protein</fullName>
    </submittedName>
</protein>
<reference evidence="1 2" key="1">
    <citation type="submission" date="2019-05" db="EMBL/GenBank/DDBJ databases">
        <title>Another draft genome of Portunus trituberculatus and its Hox gene families provides insights of decapod evolution.</title>
        <authorList>
            <person name="Jeong J.-H."/>
            <person name="Song I."/>
            <person name="Kim S."/>
            <person name="Choi T."/>
            <person name="Kim D."/>
            <person name="Ryu S."/>
            <person name="Kim W."/>
        </authorList>
    </citation>
    <scope>NUCLEOTIDE SEQUENCE [LARGE SCALE GENOMIC DNA]</scope>
    <source>
        <tissue evidence="1">Muscle</tissue>
    </source>
</reference>
<sequence>MRFSREEVVFYRLKIRCKTANVAEVNEEKVERDVKKFGSTSIKQSDLRTFMIPSPEGDFEAEVGVAITPYIDPDQNFRDWDRVQIKTSAIR</sequence>
<name>A0A5B7F4E5_PORTR</name>
<gene>
    <name evidence="1" type="ORF">E2C01_032981</name>
</gene>